<organism evidence="1 2">
    <name type="scientific">Paenibacillus ottowii</name>
    <dbReference type="NCBI Taxonomy" id="2315729"/>
    <lineage>
        <taxon>Bacteria</taxon>
        <taxon>Bacillati</taxon>
        <taxon>Bacillota</taxon>
        <taxon>Bacilli</taxon>
        <taxon>Bacillales</taxon>
        <taxon>Paenibacillaceae</taxon>
        <taxon>Paenibacillus</taxon>
    </lineage>
</organism>
<gene>
    <name evidence="1" type="ORF">FKV70_04315</name>
</gene>
<evidence type="ECO:0000313" key="1">
    <source>
        <dbReference type="EMBL" id="TQS00016.1"/>
    </source>
</evidence>
<dbReference type="Pfam" id="PF10957">
    <property type="entry name" value="Spore_Cse60"/>
    <property type="match status" value="1"/>
</dbReference>
<proteinExistence type="predicted"/>
<dbReference type="InterPro" id="IPR020296">
    <property type="entry name" value="Spore_Cse60"/>
</dbReference>
<protein>
    <submittedName>
        <fullName evidence="1">Sporulation protein Cse60</fullName>
    </submittedName>
</protein>
<comment type="caution">
    <text evidence="1">The sequence shown here is derived from an EMBL/GenBank/DDBJ whole genome shotgun (WGS) entry which is preliminary data.</text>
</comment>
<dbReference type="Proteomes" id="UP000319219">
    <property type="component" value="Unassembled WGS sequence"/>
</dbReference>
<dbReference type="EMBL" id="VIJZ01000002">
    <property type="protein sequence ID" value="TQS00016.1"/>
    <property type="molecule type" value="Genomic_DNA"/>
</dbReference>
<keyword evidence="2" id="KW-1185">Reference proteome</keyword>
<name>A0ABY3B789_9BACL</name>
<evidence type="ECO:0000313" key="2">
    <source>
        <dbReference type="Proteomes" id="UP000319219"/>
    </source>
</evidence>
<reference evidence="1 2" key="1">
    <citation type="submission" date="2019-07" db="EMBL/GenBank/DDBJ databases">
        <title>Paenibacillus ottowii sp. nov. isolated from a fermentation system processing bovine manure.</title>
        <authorList>
            <person name="Velazquez L.F."/>
            <person name="Rajbanshi S."/>
            <person name="Guan S."/>
            <person name="Hinchee M."/>
            <person name="Welsh A."/>
        </authorList>
    </citation>
    <scope>NUCLEOTIDE SEQUENCE [LARGE SCALE GENOMIC DNA]</scope>
    <source>
        <strain evidence="1 2">MS2379</strain>
    </source>
</reference>
<accession>A0ABY3B789</accession>
<dbReference type="RefSeq" id="WP_063212598.1">
    <property type="nucleotide sequence ID" value="NZ_VIJZ01000002.1"/>
</dbReference>
<sequence>MYQIKIFQSDNLAVLEEEANAYLSELSESIEVDIKYQIEHRSLTTLTAKPVACHTIILTMH</sequence>